<sequence length="110" mass="12494">MVVYEKLHTNTFVVETESWGSTLMYNTHTLNATVLDLIVTSANTDDEVPVAFLCNGESRNLKELQLAVFLQASVQGQRLCKHYGFETINTVKFSRANYRLTRTEVMSVMI</sequence>
<comment type="caution">
    <text evidence="1">The sequence shown here is derived from an EMBL/GenBank/DDBJ whole genome shotgun (WGS) entry which is preliminary data.</text>
</comment>
<organism evidence="1 2">
    <name type="scientific">Cochliobolus sativus</name>
    <name type="common">Common root rot and spot blotch fungus</name>
    <name type="synonym">Bipolaris sorokiniana</name>
    <dbReference type="NCBI Taxonomy" id="45130"/>
    <lineage>
        <taxon>Eukaryota</taxon>
        <taxon>Fungi</taxon>
        <taxon>Dikarya</taxon>
        <taxon>Ascomycota</taxon>
        <taxon>Pezizomycotina</taxon>
        <taxon>Dothideomycetes</taxon>
        <taxon>Pleosporomycetidae</taxon>
        <taxon>Pleosporales</taxon>
        <taxon>Pleosporineae</taxon>
        <taxon>Pleosporaceae</taxon>
        <taxon>Bipolaris</taxon>
    </lineage>
</organism>
<dbReference type="EMBL" id="WNKQ01000008">
    <property type="protein sequence ID" value="KAF5849830.1"/>
    <property type="molecule type" value="Genomic_DNA"/>
</dbReference>
<gene>
    <name evidence="1" type="ORF">GGP41_005275</name>
</gene>
<name>A0A8H5ZKL8_COCSA</name>
<dbReference type="Proteomes" id="UP000624244">
    <property type="component" value="Unassembled WGS sequence"/>
</dbReference>
<dbReference type="AlphaFoldDB" id="A0A8H5ZKL8"/>
<reference evidence="1" key="1">
    <citation type="submission" date="2019-11" db="EMBL/GenBank/DDBJ databases">
        <title>Bipolaris sorokiniana Genome sequencing.</title>
        <authorList>
            <person name="Wang H."/>
        </authorList>
    </citation>
    <scope>NUCLEOTIDE SEQUENCE</scope>
</reference>
<proteinExistence type="predicted"/>
<evidence type="ECO:0000313" key="1">
    <source>
        <dbReference type="EMBL" id="KAF5849830.1"/>
    </source>
</evidence>
<evidence type="ECO:0000313" key="2">
    <source>
        <dbReference type="Proteomes" id="UP000624244"/>
    </source>
</evidence>
<protein>
    <submittedName>
        <fullName evidence="1">Uncharacterized protein</fullName>
    </submittedName>
</protein>
<accession>A0A8H5ZKL8</accession>